<dbReference type="PANTHER" id="PTHR30290">
    <property type="entry name" value="PERIPLASMIC BINDING COMPONENT OF ABC TRANSPORTER"/>
    <property type="match status" value="1"/>
</dbReference>
<feature type="domain" description="Solute-binding protein family 5" evidence="2">
    <location>
        <begin position="111"/>
        <end position="493"/>
    </location>
</feature>
<evidence type="ECO:0000256" key="1">
    <source>
        <dbReference type="SAM" id="SignalP"/>
    </source>
</evidence>
<dbReference type="PIRSF" id="PIRSF002741">
    <property type="entry name" value="MppA"/>
    <property type="match status" value="1"/>
</dbReference>
<dbReference type="InterPro" id="IPR039424">
    <property type="entry name" value="SBP_5"/>
</dbReference>
<dbReference type="Proteomes" id="UP001595816">
    <property type="component" value="Unassembled WGS sequence"/>
</dbReference>
<dbReference type="EMBL" id="JBHSAY010000005">
    <property type="protein sequence ID" value="MFC4130432.1"/>
    <property type="molecule type" value="Genomic_DNA"/>
</dbReference>
<accession>A0ABV8LHL5</accession>
<dbReference type="CDD" id="cd08506">
    <property type="entry name" value="PBP2_clavulanate_OppA2"/>
    <property type="match status" value="1"/>
</dbReference>
<dbReference type="InterPro" id="IPR000914">
    <property type="entry name" value="SBP_5_dom"/>
</dbReference>
<keyword evidence="4" id="KW-1185">Reference proteome</keyword>
<dbReference type="RefSeq" id="WP_253757907.1">
    <property type="nucleotide sequence ID" value="NZ_JAMZDZ010000001.1"/>
</dbReference>
<evidence type="ECO:0000259" key="2">
    <source>
        <dbReference type="Pfam" id="PF00496"/>
    </source>
</evidence>
<proteinExistence type="predicted"/>
<keyword evidence="1" id="KW-0732">Signal</keyword>
<comment type="caution">
    <text evidence="3">The sequence shown here is derived from an EMBL/GenBank/DDBJ whole genome shotgun (WGS) entry which is preliminary data.</text>
</comment>
<feature type="signal peptide" evidence="1">
    <location>
        <begin position="1"/>
        <end position="21"/>
    </location>
</feature>
<organism evidence="3 4">
    <name type="scientific">Hamadaea flava</name>
    <dbReference type="NCBI Taxonomy" id="1742688"/>
    <lineage>
        <taxon>Bacteria</taxon>
        <taxon>Bacillati</taxon>
        <taxon>Actinomycetota</taxon>
        <taxon>Actinomycetes</taxon>
        <taxon>Micromonosporales</taxon>
        <taxon>Micromonosporaceae</taxon>
        <taxon>Hamadaea</taxon>
    </lineage>
</organism>
<dbReference type="SUPFAM" id="SSF53850">
    <property type="entry name" value="Periplasmic binding protein-like II"/>
    <property type="match status" value="1"/>
</dbReference>
<protein>
    <submittedName>
        <fullName evidence="3">ABC transporter substrate-binding protein</fullName>
    </submittedName>
</protein>
<gene>
    <name evidence="3" type="ORF">ACFOZ4_07430</name>
</gene>
<dbReference type="PROSITE" id="PS51257">
    <property type="entry name" value="PROKAR_LIPOPROTEIN"/>
    <property type="match status" value="1"/>
</dbReference>
<name>A0ABV8LHL5_9ACTN</name>
<sequence>MRNTLKAVAIGALAMGVALSAACTKNTGGGTQNETAKKQAFVVDFKGEAVTPAADVEGHTTGGKITVIQDGDFEHLDPQMIYVSNALSYSQLFHRTLTGYIESPKEGEPLKLVGDLATNAGETTDNGKTWKYTLRDGVKFDDGTAITSKDIAYSISRSFGPRGAQGPQYLQAALDKSYGKDGGYAGPTADKPYAPGVSTPDDKTIIFTFDAPHTELPFLLAFPTSTPVPAAKDTKEKYETQFVSSGPYKTKEYVPGTKLVLEKNPNWDPKSDPIRHQYVDQFVIDMTGDAKAQTDRLTAAAGDDAASVMIDNVPPDTIPQVKGNAELMKRVATGPNQYVYYININTTRVTDVDVRRALNYAFDRDAYLKAVGGYDIADPASTILSPVVPGYKKFDVYPSLPDNHGDVEKAKKLLEGKTVPKLTFCTSNTTVNQTVAAVIVEGLKRAGFDITTKFIERANYYTTIGVKGVDCDLMTSAWGQDWSDAESTLGVLMDGSKIVPEGNNNYSYFNEPTIVAKLKELREMTDRGAASEQYGPLDEQIMKDYAPVIPLRYGRNFSIYGPKVGGTFVNQFSQFDVLGAYVKS</sequence>
<dbReference type="Gene3D" id="3.40.190.10">
    <property type="entry name" value="Periplasmic binding protein-like II"/>
    <property type="match status" value="1"/>
</dbReference>
<feature type="chain" id="PRO_5046241583" evidence="1">
    <location>
        <begin position="22"/>
        <end position="584"/>
    </location>
</feature>
<reference evidence="4" key="1">
    <citation type="journal article" date="2019" name="Int. J. Syst. Evol. Microbiol.">
        <title>The Global Catalogue of Microorganisms (GCM) 10K type strain sequencing project: providing services to taxonomists for standard genome sequencing and annotation.</title>
        <authorList>
            <consortium name="The Broad Institute Genomics Platform"/>
            <consortium name="The Broad Institute Genome Sequencing Center for Infectious Disease"/>
            <person name="Wu L."/>
            <person name="Ma J."/>
        </authorList>
    </citation>
    <scope>NUCLEOTIDE SEQUENCE [LARGE SCALE GENOMIC DNA]</scope>
    <source>
        <strain evidence="4">CGMCC 4.7289</strain>
    </source>
</reference>
<evidence type="ECO:0000313" key="3">
    <source>
        <dbReference type="EMBL" id="MFC4130432.1"/>
    </source>
</evidence>
<dbReference type="Pfam" id="PF00496">
    <property type="entry name" value="SBP_bac_5"/>
    <property type="match status" value="1"/>
</dbReference>
<dbReference type="Gene3D" id="3.10.105.10">
    <property type="entry name" value="Dipeptide-binding Protein, Domain 3"/>
    <property type="match status" value="1"/>
</dbReference>
<dbReference type="PANTHER" id="PTHR30290:SF83">
    <property type="entry name" value="ABC TRANSPORTER SUBSTRATE-BINDING PROTEIN"/>
    <property type="match status" value="1"/>
</dbReference>
<dbReference type="InterPro" id="IPR030678">
    <property type="entry name" value="Peptide/Ni-bd"/>
</dbReference>
<evidence type="ECO:0000313" key="4">
    <source>
        <dbReference type="Proteomes" id="UP001595816"/>
    </source>
</evidence>